<sequence length="197" mass="22769">MGYIFLFFGLVISLWRTDIDVMVVISMFVVGLVLILIDVDKLKKLKLTDRGIEVDLRGRDLSLKLALQLSIETLSILTKIGVFYPEKYKSPKMIIDVYREIKIKYPNQIDEELTQNFEQSILRLLTVQTVNGIMFKCNLPLDDKLGEIGVDIKTISESIMSKNIITDSVLRDINENYNQQVTDQLKEVQKDIRKLRI</sequence>
<proteinExistence type="predicted"/>
<dbReference type="EMBL" id="AWWH01000096">
    <property type="protein sequence ID" value="ETA74320.1"/>
    <property type="molecule type" value="Genomic_DNA"/>
</dbReference>
<dbReference type="AlphaFoldDB" id="V7HYF0"/>
<evidence type="ECO:0000313" key="2">
    <source>
        <dbReference type="EMBL" id="ETA74320.1"/>
    </source>
</evidence>
<dbReference type="PATRIC" id="fig|1392007.3.peg.842"/>
<name>V7HYF0_9LACO</name>
<keyword evidence="3" id="KW-1185">Reference proteome</keyword>
<accession>V7HYF0</accession>
<dbReference type="Proteomes" id="UP000018559">
    <property type="component" value="Unassembled WGS sequence"/>
</dbReference>
<gene>
    <name evidence="2" type="ORF">LEQ_1916</name>
</gene>
<keyword evidence="1" id="KW-1133">Transmembrane helix</keyword>
<organism evidence="2 3">
    <name type="scientific">Ligilactobacillus equi DPC 6820</name>
    <dbReference type="NCBI Taxonomy" id="1392007"/>
    <lineage>
        <taxon>Bacteria</taxon>
        <taxon>Bacillati</taxon>
        <taxon>Bacillota</taxon>
        <taxon>Bacilli</taxon>
        <taxon>Lactobacillales</taxon>
        <taxon>Lactobacillaceae</taxon>
        <taxon>Ligilactobacillus</taxon>
    </lineage>
</organism>
<evidence type="ECO:0000313" key="3">
    <source>
        <dbReference type="Proteomes" id="UP000018559"/>
    </source>
</evidence>
<feature type="transmembrane region" description="Helical" evidence="1">
    <location>
        <begin position="19"/>
        <end position="37"/>
    </location>
</feature>
<comment type="caution">
    <text evidence="2">The sequence shown here is derived from an EMBL/GenBank/DDBJ whole genome shotgun (WGS) entry which is preliminary data.</text>
</comment>
<keyword evidence="1" id="KW-0812">Transmembrane</keyword>
<evidence type="ECO:0000256" key="1">
    <source>
        <dbReference type="SAM" id="Phobius"/>
    </source>
</evidence>
<protein>
    <submittedName>
        <fullName evidence="2">Protein tyrosine phosphatase</fullName>
    </submittedName>
</protein>
<reference evidence="2 3" key="1">
    <citation type="journal article" date="2014" name="Genome Announc.">
        <title>The Genome of the Predominant Equine Lactobacillus Species, Lactobacillus equi, Is Reflective of Its Lifestyle Adaptations to an Herbivorous Host.</title>
        <authorList>
            <person name="O'Donnell M.M."/>
            <person name="Harris H.M."/>
            <person name="O'Toole P.W."/>
            <person name="Ross R.P."/>
        </authorList>
    </citation>
    <scope>NUCLEOTIDE SEQUENCE [LARGE SCALE GENOMIC DNA]</scope>
    <source>
        <strain evidence="2 3">DPC 6820</strain>
    </source>
</reference>
<keyword evidence="1" id="KW-0472">Membrane</keyword>